<dbReference type="Gene3D" id="2.160.10.10">
    <property type="entry name" value="Hexapeptide repeat proteins"/>
    <property type="match status" value="2"/>
</dbReference>
<dbReference type="SUPFAM" id="SSF51161">
    <property type="entry name" value="Trimeric LpxA-like enzymes"/>
    <property type="match status" value="1"/>
</dbReference>
<dbReference type="EMBL" id="LAZR01045569">
    <property type="protein sequence ID" value="KKK98564.1"/>
    <property type="molecule type" value="Genomic_DNA"/>
</dbReference>
<evidence type="ECO:0000313" key="1">
    <source>
        <dbReference type="EMBL" id="KKK98564.1"/>
    </source>
</evidence>
<name>A0A0F9C842_9ZZZZ</name>
<dbReference type="AlphaFoldDB" id="A0A0F9C842"/>
<comment type="caution">
    <text evidence="1">The sequence shown here is derived from an EMBL/GenBank/DDBJ whole genome shotgun (WGS) entry which is preliminary data.</text>
</comment>
<gene>
    <name evidence="1" type="ORF">LCGC14_2641510</name>
</gene>
<dbReference type="PANTHER" id="PTHR23416:SF78">
    <property type="entry name" value="LIPOPOLYSACCHARIDE BIOSYNTHESIS O-ACETYL TRANSFERASE WBBJ-RELATED"/>
    <property type="match status" value="1"/>
</dbReference>
<protein>
    <recommendedName>
        <fullName evidence="2">Acetyltransferase</fullName>
    </recommendedName>
</protein>
<dbReference type="InterPro" id="IPR011004">
    <property type="entry name" value="Trimer_LpxA-like_sf"/>
</dbReference>
<reference evidence="1" key="1">
    <citation type="journal article" date="2015" name="Nature">
        <title>Complex archaea that bridge the gap between prokaryotes and eukaryotes.</title>
        <authorList>
            <person name="Spang A."/>
            <person name="Saw J.H."/>
            <person name="Jorgensen S.L."/>
            <person name="Zaremba-Niedzwiedzka K."/>
            <person name="Martijn J."/>
            <person name="Lind A.E."/>
            <person name="van Eijk R."/>
            <person name="Schleper C."/>
            <person name="Guy L."/>
            <person name="Ettema T.J."/>
        </authorList>
    </citation>
    <scope>NUCLEOTIDE SEQUENCE</scope>
</reference>
<organism evidence="1">
    <name type="scientific">marine sediment metagenome</name>
    <dbReference type="NCBI Taxonomy" id="412755"/>
    <lineage>
        <taxon>unclassified sequences</taxon>
        <taxon>metagenomes</taxon>
        <taxon>ecological metagenomes</taxon>
    </lineage>
</organism>
<accession>A0A0F9C842</accession>
<evidence type="ECO:0008006" key="2">
    <source>
        <dbReference type="Google" id="ProtNLM"/>
    </source>
</evidence>
<dbReference type="InterPro" id="IPR051159">
    <property type="entry name" value="Hexapeptide_acetyltransf"/>
</dbReference>
<feature type="non-terminal residue" evidence="1">
    <location>
        <position position="1"/>
    </location>
</feature>
<sequence>GLKRNFHKYIERVTGGRSFFPFLYQELVFALFASLPTALGSVLRAGVYGSLLGKIGSNCFIEEGVRFRIPKKIFLGNRVFIGKNCDLDVEYPDSEIRIADDVHISRDTIILAGVGKTIINERVSIGAGSFIYGSSGVEIGKDSLLADNVRVMAGSHRYKDASKLIRLQEQRQKRLQ</sequence>
<proteinExistence type="predicted"/>
<dbReference type="PANTHER" id="PTHR23416">
    <property type="entry name" value="SIALIC ACID SYNTHASE-RELATED"/>
    <property type="match status" value="1"/>
</dbReference>